<protein>
    <submittedName>
        <fullName evidence="11">ATP-dependent 6-phosphofructokinase</fullName>
        <ecNumber evidence="11">2.7.1.11</ecNumber>
    </submittedName>
</protein>
<evidence type="ECO:0000256" key="9">
    <source>
        <dbReference type="ARBA" id="ARBA00038478"/>
    </source>
</evidence>
<evidence type="ECO:0000256" key="7">
    <source>
        <dbReference type="ARBA" id="ARBA00022842"/>
    </source>
</evidence>
<evidence type="ECO:0000256" key="3">
    <source>
        <dbReference type="ARBA" id="ARBA00022490"/>
    </source>
</evidence>
<keyword evidence="4 11" id="KW-0808">Transferase</keyword>
<organism evidence="11 12">
    <name type="scientific">Candidatus Desulfacyla euxinica</name>
    <dbReference type="NCBI Taxonomy" id="2841693"/>
    <lineage>
        <taxon>Bacteria</taxon>
        <taxon>Deltaproteobacteria</taxon>
        <taxon>Candidatus Desulfacyla</taxon>
    </lineage>
</organism>
<evidence type="ECO:0000256" key="2">
    <source>
        <dbReference type="ARBA" id="ARBA00004679"/>
    </source>
</evidence>
<dbReference type="GO" id="GO:0003872">
    <property type="term" value="F:6-phosphofructokinase activity"/>
    <property type="evidence" value="ECO:0007669"/>
    <property type="project" value="UniProtKB-EC"/>
</dbReference>
<evidence type="ECO:0000256" key="4">
    <source>
        <dbReference type="ARBA" id="ARBA00022679"/>
    </source>
</evidence>
<sequence>MKTTVGVLSAGGDCPGINSTIHWLVYSALDKDLAPLRGTMFQVMGIMDGWKGLIEVKPEKKASLNRWTMNLNMELVRTWDRYGGTRLGTSRINPLDPKNDKSDLIIDNCKKLGLDALVVIGGSDGLGTAYRLYKQGLKVVGIPKTIDRDLYGTDYTIGFDSAVNIITEDIDRLRITAGSHSRIFVVECMGRRAGWLALEGGEASGVAITLIPEHDFVMDRVIELLSMRRKAGQRYSIVLVAEGAKPRGMEPVQERRGRDGFGHYYLGGIGGFVAEEIEKNTSMEVRYVALRHLQRGGAPTAYDRRMGRKFGVASVDMIVNEDFGRMVGIKQNEIISTPLKMVLDKLHLVDVEKFYNTKNYKSLDLII</sequence>
<dbReference type="GO" id="GO:0006002">
    <property type="term" value="P:fructose 6-phosphate metabolic process"/>
    <property type="evidence" value="ECO:0007669"/>
    <property type="project" value="InterPro"/>
</dbReference>
<dbReference type="Gene3D" id="3.40.50.450">
    <property type="match status" value="1"/>
</dbReference>
<proteinExistence type="inferred from homology"/>
<dbReference type="InterPro" id="IPR012003">
    <property type="entry name" value="ATP_PFK_prok-type"/>
</dbReference>
<dbReference type="PANTHER" id="PTHR13697">
    <property type="entry name" value="PHOSPHOFRUCTOKINASE"/>
    <property type="match status" value="1"/>
</dbReference>
<evidence type="ECO:0000313" key="12">
    <source>
        <dbReference type="Proteomes" id="UP000650524"/>
    </source>
</evidence>
<dbReference type="GO" id="GO:0061621">
    <property type="term" value="P:canonical glycolysis"/>
    <property type="evidence" value="ECO:0007669"/>
    <property type="project" value="TreeGrafter"/>
</dbReference>
<dbReference type="SUPFAM" id="SSF53784">
    <property type="entry name" value="Phosphofructokinase"/>
    <property type="match status" value="1"/>
</dbReference>
<dbReference type="GO" id="GO:0048029">
    <property type="term" value="F:monosaccharide binding"/>
    <property type="evidence" value="ECO:0007669"/>
    <property type="project" value="TreeGrafter"/>
</dbReference>
<name>A0A8J6T5G1_9DELT</name>
<comment type="pathway">
    <text evidence="2">Carbohydrate degradation; glycolysis; D-glyceraldehyde 3-phosphate and glycerone phosphate from D-glucose: step 3/4.</text>
</comment>
<keyword evidence="7" id="KW-0460">Magnesium</keyword>
<comment type="cofactor">
    <cofactor evidence="1">
        <name>Mg(2+)</name>
        <dbReference type="ChEBI" id="CHEBI:18420"/>
    </cofactor>
</comment>
<dbReference type="GO" id="GO:0070095">
    <property type="term" value="F:fructose-6-phosphate binding"/>
    <property type="evidence" value="ECO:0007669"/>
    <property type="project" value="TreeGrafter"/>
</dbReference>
<dbReference type="GO" id="GO:0030388">
    <property type="term" value="P:fructose 1,6-bisphosphate metabolic process"/>
    <property type="evidence" value="ECO:0007669"/>
    <property type="project" value="TreeGrafter"/>
</dbReference>
<dbReference type="EMBL" id="JACNJD010000385">
    <property type="protein sequence ID" value="MBC8179435.1"/>
    <property type="molecule type" value="Genomic_DNA"/>
</dbReference>
<keyword evidence="5" id="KW-0479">Metal-binding</keyword>
<dbReference type="GO" id="GO:0005524">
    <property type="term" value="F:ATP binding"/>
    <property type="evidence" value="ECO:0007669"/>
    <property type="project" value="InterPro"/>
</dbReference>
<dbReference type="InterPro" id="IPR022953">
    <property type="entry name" value="ATP_PFK"/>
</dbReference>
<comment type="caution">
    <text evidence="11">The sequence shown here is derived from an EMBL/GenBank/DDBJ whole genome shotgun (WGS) entry which is preliminary data.</text>
</comment>
<dbReference type="GO" id="GO:0005945">
    <property type="term" value="C:6-phosphofructokinase complex"/>
    <property type="evidence" value="ECO:0007669"/>
    <property type="project" value="TreeGrafter"/>
</dbReference>
<keyword evidence="3" id="KW-0963">Cytoplasm</keyword>
<dbReference type="Pfam" id="PF00365">
    <property type="entry name" value="PFK"/>
    <property type="match status" value="1"/>
</dbReference>
<evidence type="ECO:0000313" key="11">
    <source>
        <dbReference type="EMBL" id="MBC8179435.1"/>
    </source>
</evidence>
<dbReference type="PANTHER" id="PTHR13697:SF52">
    <property type="entry name" value="ATP-DEPENDENT 6-PHOSPHOFRUCTOKINASE 3"/>
    <property type="match status" value="1"/>
</dbReference>
<dbReference type="EC" id="2.7.1.11" evidence="11"/>
<dbReference type="Gene3D" id="3.40.50.460">
    <property type="entry name" value="Phosphofructokinase domain"/>
    <property type="match status" value="1"/>
</dbReference>
<reference evidence="11 12" key="1">
    <citation type="submission" date="2020-08" db="EMBL/GenBank/DDBJ databases">
        <title>Bridging the membrane lipid divide: bacteria of the FCB group superphylum have the potential to synthesize archaeal ether lipids.</title>
        <authorList>
            <person name="Villanueva L."/>
            <person name="Von Meijenfeldt F.A.B."/>
            <person name="Westbye A.B."/>
            <person name="Yadav S."/>
            <person name="Hopmans E.C."/>
            <person name="Dutilh B.E."/>
            <person name="Sinninghe Damste J.S."/>
        </authorList>
    </citation>
    <scope>NUCLEOTIDE SEQUENCE [LARGE SCALE GENOMIC DNA]</scope>
    <source>
        <strain evidence="11">NIOZ-UU27</strain>
    </source>
</reference>
<keyword evidence="6" id="KW-0418">Kinase</keyword>
<feature type="domain" description="Phosphofructokinase" evidence="10">
    <location>
        <begin position="5"/>
        <end position="318"/>
    </location>
</feature>
<evidence type="ECO:0000256" key="5">
    <source>
        <dbReference type="ARBA" id="ARBA00022723"/>
    </source>
</evidence>
<accession>A0A8J6T5G1</accession>
<keyword evidence="8" id="KW-0324">Glycolysis</keyword>
<dbReference type="GO" id="GO:0046872">
    <property type="term" value="F:metal ion binding"/>
    <property type="evidence" value="ECO:0007669"/>
    <property type="project" value="UniProtKB-KW"/>
</dbReference>
<dbReference type="NCBIfam" id="NF002872">
    <property type="entry name" value="PRK03202.1"/>
    <property type="match status" value="1"/>
</dbReference>
<gene>
    <name evidence="11" type="ORF">H8E19_18680</name>
</gene>
<dbReference type="AlphaFoldDB" id="A0A8J6T5G1"/>
<dbReference type="GO" id="GO:0042802">
    <property type="term" value="F:identical protein binding"/>
    <property type="evidence" value="ECO:0007669"/>
    <property type="project" value="TreeGrafter"/>
</dbReference>
<evidence type="ECO:0000256" key="1">
    <source>
        <dbReference type="ARBA" id="ARBA00001946"/>
    </source>
</evidence>
<evidence type="ECO:0000256" key="6">
    <source>
        <dbReference type="ARBA" id="ARBA00022777"/>
    </source>
</evidence>
<dbReference type="Proteomes" id="UP000650524">
    <property type="component" value="Unassembled WGS sequence"/>
</dbReference>
<comment type="similarity">
    <text evidence="9">Belongs to the phosphofructokinase type A (PFKA) family.</text>
</comment>
<dbReference type="UniPathway" id="UPA00109">
    <property type="reaction ID" value="UER00182"/>
</dbReference>
<dbReference type="PRINTS" id="PR00476">
    <property type="entry name" value="PHFRCTKINASE"/>
</dbReference>
<evidence type="ECO:0000259" key="10">
    <source>
        <dbReference type="Pfam" id="PF00365"/>
    </source>
</evidence>
<evidence type="ECO:0000256" key="8">
    <source>
        <dbReference type="ARBA" id="ARBA00023152"/>
    </source>
</evidence>
<dbReference type="PIRSF" id="PIRSF000532">
    <property type="entry name" value="ATP_PFK_prok"/>
    <property type="match status" value="1"/>
</dbReference>
<dbReference type="GO" id="GO:0016208">
    <property type="term" value="F:AMP binding"/>
    <property type="evidence" value="ECO:0007669"/>
    <property type="project" value="TreeGrafter"/>
</dbReference>
<dbReference type="InterPro" id="IPR000023">
    <property type="entry name" value="Phosphofructokinase_dom"/>
</dbReference>
<dbReference type="InterPro" id="IPR035966">
    <property type="entry name" value="PKF_sf"/>
</dbReference>